<proteinExistence type="predicted"/>
<sequence>MFNKFKDQVSQAAQGATAFGQQAGRSISDYAEKSGATKFNSPVVGTLSEESAKSARILEQFILKEEIENGFDTVIPVKVIKEAKGLAIFTVVKAGFLWSGRAGSGIVVARLPDGSWSAPSAIATGGVGIGAQVGADITDVVLILNSDESVRAFSRGGNVTVGGSLAVSAGPIGAGGEAAVSGDYSSRKVTPIFSYSKSKGLFAGMSIEGTGLLELSKTNAGWYGRPVKAENILKGEVPAPPESQVLYDMIKKAEDRDPW</sequence>
<evidence type="ECO:0000313" key="3">
    <source>
        <dbReference type="Proteomes" id="UP000027586"/>
    </source>
</evidence>
<protein>
    <submittedName>
        <fullName evidence="2">Duf500-domain-containing protein</fullName>
    </submittedName>
</protein>
<dbReference type="CDD" id="cd11525">
    <property type="entry name" value="SYLF_SH3YL1_like"/>
    <property type="match status" value="1"/>
</dbReference>
<dbReference type="GO" id="GO:0035091">
    <property type="term" value="F:phosphatidylinositol binding"/>
    <property type="evidence" value="ECO:0007669"/>
    <property type="project" value="TreeGrafter"/>
</dbReference>
<feature type="domain" description="Ysc84 actin-binding" evidence="1">
    <location>
        <begin position="126"/>
        <end position="253"/>
    </location>
</feature>
<evidence type="ECO:0000259" key="1">
    <source>
        <dbReference type="Pfam" id="PF04366"/>
    </source>
</evidence>
<dbReference type="PANTHER" id="PTHR15629">
    <property type="entry name" value="SH3YL1 PROTEIN"/>
    <property type="match status" value="1"/>
</dbReference>
<comment type="caution">
    <text evidence="2">The sequence shown here is derived from an EMBL/GenBank/DDBJ whole genome shotgun (WGS) entry which is preliminary data.</text>
</comment>
<evidence type="ECO:0000313" key="2">
    <source>
        <dbReference type="EMBL" id="CDH52499.1"/>
    </source>
</evidence>
<dbReference type="EMBL" id="CBTN010000013">
    <property type="protein sequence ID" value="CDH52499.1"/>
    <property type="molecule type" value="Genomic_DNA"/>
</dbReference>
<dbReference type="Pfam" id="PF04366">
    <property type="entry name" value="Ysc84"/>
    <property type="match status" value="1"/>
</dbReference>
<dbReference type="InterPro" id="IPR051702">
    <property type="entry name" value="SH3_domain_YSC84-like"/>
</dbReference>
<accession>A0A068RR80</accession>
<dbReference type="InterPro" id="IPR007461">
    <property type="entry name" value="Ysc84_actin-binding"/>
</dbReference>
<organism evidence="2 3">
    <name type="scientific">Lichtheimia corymbifera JMRC:FSU:9682</name>
    <dbReference type="NCBI Taxonomy" id="1263082"/>
    <lineage>
        <taxon>Eukaryota</taxon>
        <taxon>Fungi</taxon>
        <taxon>Fungi incertae sedis</taxon>
        <taxon>Mucoromycota</taxon>
        <taxon>Mucoromycotina</taxon>
        <taxon>Mucoromycetes</taxon>
        <taxon>Mucorales</taxon>
        <taxon>Lichtheimiaceae</taxon>
        <taxon>Lichtheimia</taxon>
    </lineage>
</organism>
<dbReference type="OrthoDB" id="443981at2759"/>
<reference evidence="2" key="1">
    <citation type="submission" date="2013-08" db="EMBL/GenBank/DDBJ databases">
        <title>Gene expansion shapes genome architecture in the human pathogen Lichtheimia corymbifera: an evolutionary genomics analysis in the ancient terrestrial Mucorales (Mucoromycotina).</title>
        <authorList>
            <person name="Schwartze V.U."/>
            <person name="Winter S."/>
            <person name="Shelest E."/>
            <person name="Marcet-Houben M."/>
            <person name="Horn F."/>
            <person name="Wehner S."/>
            <person name="Hoffmann K."/>
            <person name="Riege K."/>
            <person name="Sammeth M."/>
            <person name="Nowrousian M."/>
            <person name="Valiante V."/>
            <person name="Linde J."/>
            <person name="Jacobsen I.D."/>
            <person name="Marz M."/>
            <person name="Brakhage A.A."/>
            <person name="Gabaldon T."/>
            <person name="Bocker S."/>
            <person name="Voigt K."/>
        </authorList>
    </citation>
    <scope>NUCLEOTIDE SEQUENCE [LARGE SCALE GENOMIC DNA]</scope>
    <source>
        <strain evidence="2">FSU 9682</strain>
    </source>
</reference>
<dbReference type="AlphaFoldDB" id="A0A068RR80"/>
<name>A0A068RR80_9FUNG</name>
<dbReference type="InterPro" id="IPR033643">
    <property type="entry name" value="SYLF_SH3YL1-like"/>
</dbReference>
<dbReference type="STRING" id="1263082.A0A068RR80"/>
<dbReference type="VEuPathDB" id="FungiDB:LCOR_03964.1"/>
<dbReference type="PANTHER" id="PTHR15629:SF2">
    <property type="entry name" value="SH3 DOMAIN-CONTAINING YSC84-LIKE PROTEIN 1"/>
    <property type="match status" value="1"/>
</dbReference>
<gene>
    <name evidence="2" type="ORF">LCOR_03964.1</name>
</gene>
<dbReference type="Proteomes" id="UP000027586">
    <property type="component" value="Unassembled WGS sequence"/>
</dbReference>
<keyword evidence="3" id="KW-1185">Reference proteome</keyword>